<dbReference type="AlphaFoldDB" id="A0A0R3SRB0"/>
<proteinExistence type="predicted"/>
<dbReference type="WBParaSite" id="HDID_0000769001-mRNA-1">
    <property type="protein sequence ID" value="HDID_0000769001-mRNA-1"/>
    <property type="gene ID" value="HDID_0000769001"/>
</dbReference>
<dbReference type="InterPro" id="IPR036259">
    <property type="entry name" value="MFS_trans_sf"/>
</dbReference>
<evidence type="ECO:0000313" key="3">
    <source>
        <dbReference type="Proteomes" id="UP000274504"/>
    </source>
</evidence>
<keyword evidence="1" id="KW-0812">Transmembrane</keyword>
<feature type="transmembrane region" description="Helical" evidence="1">
    <location>
        <begin position="53"/>
        <end position="76"/>
    </location>
</feature>
<accession>A0A0R3SRB0</accession>
<organism evidence="4">
    <name type="scientific">Hymenolepis diminuta</name>
    <name type="common">Rat tapeworm</name>
    <dbReference type="NCBI Taxonomy" id="6216"/>
    <lineage>
        <taxon>Eukaryota</taxon>
        <taxon>Metazoa</taxon>
        <taxon>Spiralia</taxon>
        <taxon>Lophotrochozoa</taxon>
        <taxon>Platyhelminthes</taxon>
        <taxon>Cestoda</taxon>
        <taxon>Eucestoda</taxon>
        <taxon>Cyclophyllidea</taxon>
        <taxon>Hymenolepididae</taxon>
        <taxon>Hymenolepis</taxon>
    </lineage>
</organism>
<keyword evidence="1" id="KW-1133">Transmembrane helix</keyword>
<dbReference type="Proteomes" id="UP000274504">
    <property type="component" value="Unassembled WGS sequence"/>
</dbReference>
<dbReference type="OrthoDB" id="410267at2759"/>
<dbReference type="SUPFAM" id="SSF103473">
    <property type="entry name" value="MFS general substrate transporter"/>
    <property type="match status" value="1"/>
</dbReference>
<evidence type="ECO:0000313" key="4">
    <source>
        <dbReference type="WBParaSite" id="HDID_0000769001-mRNA-1"/>
    </source>
</evidence>
<dbReference type="Gene3D" id="1.20.1250.20">
    <property type="entry name" value="MFS general substrate transporter like domains"/>
    <property type="match status" value="1"/>
</dbReference>
<dbReference type="PROSITE" id="PS51257">
    <property type="entry name" value="PROKAR_LIPOPROTEIN"/>
    <property type="match status" value="1"/>
</dbReference>
<keyword evidence="1" id="KW-0472">Membrane</keyword>
<feature type="transmembrane region" description="Helical" evidence="1">
    <location>
        <begin position="12"/>
        <end position="33"/>
    </location>
</feature>
<name>A0A0R3SRB0_HYMDI</name>
<gene>
    <name evidence="2" type="ORF">HDID_LOCUS7688</name>
</gene>
<sequence>MVSKVAVDGALVVMAGFFIHLSYGCMYTIGNMIPYIASYIADQNDGKFNNGLVAWLAAAPFLTQGIVMPFGGMLAAKIGSKLVVMFGSVTCSLASGI</sequence>
<evidence type="ECO:0000313" key="2">
    <source>
        <dbReference type="EMBL" id="VDL60006.1"/>
    </source>
</evidence>
<protein>
    <submittedName>
        <fullName evidence="4">MFS domain-containing protein</fullName>
    </submittedName>
</protein>
<reference evidence="4" key="1">
    <citation type="submission" date="2017-02" db="UniProtKB">
        <authorList>
            <consortium name="WormBaseParasite"/>
        </authorList>
    </citation>
    <scope>IDENTIFICATION</scope>
</reference>
<dbReference type="EMBL" id="UYSG01010965">
    <property type="protein sequence ID" value="VDL60006.1"/>
    <property type="molecule type" value="Genomic_DNA"/>
</dbReference>
<reference evidence="2 3" key="2">
    <citation type="submission" date="2018-11" db="EMBL/GenBank/DDBJ databases">
        <authorList>
            <consortium name="Pathogen Informatics"/>
        </authorList>
    </citation>
    <scope>NUCLEOTIDE SEQUENCE [LARGE SCALE GENOMIC DNA]</scope>
</reference>
<evidence type="ECO:0000256" key="1">
    <source>
        <dbReference type="SAM" id="Phobius"/>
    </source>
</evidence>